<comment type="caution">
    <text evidence="1">The sequence shown here is derived from an EMBL/GenBank/DDBJ whole genome shotgun (WGS) entry which is preliminary data.</text>
</comment>
<dbReference type="Proteomes" id="UP000576225">
    <property type="component" value="Unassembled WGS sequence"/>
</dbReference>
<dbReference type="EMBL" id="JABAEW010000075">
    <property type="protein sequence ID" value="NMD89061.1"/>
    <property type="molecule type" value="Genomic_DNA"/>
</dbReference>
<name>A0A848B1N3_9BACT</name>
<evidence type="ECO:0000313" key="1">
    <source>
        <dbReference type="EMBL" id="NMD89061.1"/>
    </source>
</evidence>
<dbReference type="AlphaFoldDB" id="A0A848B1N3"/>
<evidence type="ECO:0000313" key="2">
    <source>
        <dbReference type="Proteomes" id="UP000576225"/>
    </source>
</evidence>
<accession>A0A848B1N3</accession>
<organism evidence="1 2">
    <name type="scientific">Victivallis vadensis</name>
    <dbReference type="NCBI Taxonomy" id="172901"/>
    <lineage>
        <taxon>Bacteria</taxon>
        <taxon>Pseudomonadati</taxon>
        <taxon>Lentisphaerota</taxon>
        <taxon>Lentisphaeria</taxon>
        <taxon>Victivallales</taxon>
        <taxon>Victivallaceae</taxon>
        <taxon>Victivallis</taxon>
    </lineage>
</organism>
<dbReference type="RefSeq" id="WP_168964012.1">
    <property type="nucleotide sequence ID" value="NZ_JABAEW010000075.1"/>
</dbReference>
<protein>
    <submittedName>
        <fullName evidence="1">Uncharacterized protein</fullName>
    </submittedName>
</protein>
<proteinExistence type="predicted"/>
<reference evidence="1 2" key="1">
    <citation type="submission" date="2020-04" db="EMBL/GenBank/DDBJ databases">
        <authorList>
            <person name="Hitch T.C.A."/>
            <person name="Wylensek D."/>
            <person name="Clavel T."/>
        </authorList>
    </citation>
    <scope>NUCLEOTIDE SEQUENCE [LARGE SCALE GENOMIC DNA]</scope>
    <source>
        <strain evidence="1 2">COR2-253-APC-1A</strain>
    </source>
</reference>
<gene>
    <name evidence="1" type="ORF">HF882_20965</name>
</gene>
<sequence length="1059" mass="119850">MRKILLFLGVLAAISSAAVERRRDFAEGPGGWNARVEDGMIRHVLTSHRPGSYLADTEPLAVEPGEVVAYAAEVRIPAALRQGVYRLQAVALRADGGVVQTFTSTENLAVAPEWTRLSMVFRVPKESAKLQLRLLHNGIGEVQVRRVDCYNPAPGSFEAGAVPAYAGTLEEKKILHDWSLKTGGSAAPLANLDYRDRPAEERYSVNFHWTNRSGTEKTGTIESAVEDSRPAPAPLREVEAVELQLKVTHRKGDQQLRIRLCERLSGFSSYQNQWFAEIPLEGAKEWRKVVIPASAFRLVASKWGNPDWSHVDTLMFFLELQGKGELNFKLAGTAIRYADGSTGHPFRAWSDPYWYFLNSAPAPMLPELKHRNVHGSGVYCLETEKGRRNFLELQKLVPNLAFQQYTCLRELLRAREWLRAHNMTAAYQGVGPFLWQKAVELDALAVDLDSYELLNERHHKMDYTSPAWREIWQAVAARFANYGLPEYQSIDSNFRVRPEKIDRNAPAILNGEDHGIAYFGGRTLRFWDYFEMYAGFRWSPADLGYRSWSEHKVTPSNFYTTAKAEPQQVKRGYLDMVLRHYAFARWHADAAGAFRRHGVRYFLMNNGDDWRNGNDWIANVRSANLGGFVEETYFYHPNTVLKAFHLARAMRKVYGETGVHHRLIAESGKGGHAPIYWAPEFSYAAIFDIAASAPYDSLEMDWPSALMEDQRKPENRYDYDRFRDYLAKSLAYNHTAPGETITPNPDLNRVFSLQETTALYAGPRQRKLSIAAEQENWPVSRLTPELFDAKEQKKAKLVINDCYALSARSVKTLAEWVDGAPGRVLVLHGAAAGRRIDGTMWSEVFGWDPVAMNAPEQFAGLVGRLEFRDGRTWTGAPGKVVFKDAGGPALTCFERPSGSVVWFYHHTPGLDRARDGRIVGYLMKRHGIRPVAETGGELYVRDYRHADGMLTRTLFARPELDRYQWIYSATDNGLYPWRIPGTVRRGTVFAPPGRYTLYGMLSGKEAEAEAGADGRIPVELDGISADVIHLVPAGNEKRLEQLRKRRHELFRFPERGPSR</sequence>